<dbReference type="Proteomes" id="UP000639516">
    <property type="component" value="Unassembled WGS sequence"/>
</dbReference>
<gene>
    <name evidence="2" type="ORF">HA482_00420</name>
</gene>
<dbReference type="InterPro" id="IPR000792">
    <property type="entry name" value="Tscrpt_reg_LuxR_C"/>
</dbReference>
<keyword evidence="3" id="KW-1185">Reference proteome</keyword>
<proteinExistence type="predicted"/>
<protein>
    <submittedName>
        <fullName evidence="2">Helix-turn-helix transcriptional regulator</fullName>
    </submittedName>
</protein>
<name>A0ABR7TXM9_9BRAD</name>
<accession>A0ABR7TXM9</accession>
<dbReference type="SUPFAM" id="SSF46894">
    <property type="entry name" value="C-terminal effector domain of the bipartite response regulators"/>
    <property type="match status" value="1"/>
</dbReference>
<dbReference type="EMBL" id="JAATTO010000001">
    <property type="protein sequence ID" value="MBC9976673.1"/>
    <property type="molecule type" value="Genomic_DNA"/>
</dbReference>
<evidence type="ECO:0000259" key="1">
    <source>
        <dbReference type="SMART" id="SM00421"/>
    </source>
</evidence>
<dbReference type="InterPro" id="IPR036388">
    <property type="entry name" value="WH-like_DNA-bd_sf"/>
</dbReference>
<comment type="caution">
    <text evidence="2">The sequence shown here is derived from an EMBL/GenBank/DDBJ whole genome shotgun (WGS) entry which is preliminary data.</text>
</comment>
<sequence length="361" mass="38810">MISDDELIDKIYEAALVPDLWSSTLQELADVVMAAGTGLFLLEGATPIGAVWSQGVYELGTGWMEGGWQAKTQRASRMMAFNHAGFVCDADVFSPEEMDQDEAIVRYLRPKGFGNGAGTGITMPTGNIAVYTIERRSATSPFSRADCVRLDSLRPHLARAALLSCRTGLARARAMADTLQAIGLPGGLVRTSGRLISSNQILEDMIPSVLQDGSDRLRLSDLRADELLHAALKDNTHHGARSIPVPGSETHPPLIVHLLPIRGAAHDFYLNAATIVIVTPVDRSKVPTAEVLQGLFDLTPAEARIARGIAGARNTDELAKSLGVSLQTVRTQVKAVLAKTGTRRQQELISLLAGKTYPRDA</sequence>
<dbReference type="SMART" id="SM00421">
    <property type="entry name" value="HTH_LUXR"/>
    <property type="match status" value="1"/>
</dbReference>
<dbReference type="Gene3D" id="1.10.10.10">
    <property type="entry name" value="Winged helix-like DNA-binding domain superfamily/Winged helix DNA-binding domain"/>
    <property type="match status" value="1"/>
</dbReference>
<feature type="domain" description="HTH luxR-type" evidence="1">
    <location>
        <begin position="295"/>
        <end position="352"/>
    </location>
</feature>
<organism evidence="2 3">
    <name type="scientific">Bradyrhizobium campsiandrae</name>
    <dbReference type="NCBI Taxonomy" id="1729892"/>
    <lineage>
        <taxon>Bacteria</taxon>
        <taxon>Pseudomonadati</taxon>
        <taxon>Pseudomonadota</taxon>
        <taxon>Alphaproteobacteria</taxon>
        <taxon>Hyphomicrobiales</taxon>
        <taxon>Nitrobacteraceae</taxon>
        <taxon>Bradyrhizobium</taxon>
    </lineage>
</organism>
<evidence type="ECO:0000313" key="3">
    <source>
        <dbReference type="Proteomes" id="UP000639516"/>
    </source>
</evidence>
<reference evidence="2 3" key="1">
    <citation type="journal article" date="2020" name="Arch. Microbiol.">
        <title>Bradyrhizobium campsiandrae sp. nov., a nitrogen-fixing bacterial strain isolated from a native leguminous tree from the Amazon adapted to flooded conditions.</title>
        <authorList>
            <person name="Cabral Michel D."/>
            <person name="Martins da Costa E."/>
            <person name="Azarias Guimaraes A."/>
            <person name="Soares de Carvalho T."/>
            <person name="Santos de Castro Caputo P."/>
            <person name="Willems A."/>
            <person name="de Souza Moreira F.M."/>
        </authorList>
    </citation>
    <scope>NUCLEOTIDE SEQUENCE [LARGE SCALE GENOMIC DNA]</scope>
    <source>
        <strain evidence="3">INPA 384B</strain>
    </source>
</reference>
<evidence type="ECO:0000313" key="2">
    <source>
        <dbReference type="EMBL" id="MBC9976673.1"/>
    </source>
</evidence>
<dbReference type="InterPro" id="IPR016032">
    <property type="entry name" value="Sig_transdc_resp-reg_C-effctor"/>
</dbReference>
<dbReference type="RefSeq" id="WP_188098295.1">
    <property type="nucleotide sequence ID" value="NZ_JAANIH010000008.1"/>
</dbReference>